<sequence>VKKVTRKSVILELDFRRSEDLMKLVDMAGTLGWSDSVLLGFIVQKKYKAG</sequence>
<keyword evidence="2" id="KW-1185">Reference proteome</keyword>
<feature type="non-terminal residue" evidence="1">
    <location>
        <position position="1"/>
    </location>
</feature>
<feature type="non-terminal residue" evidence="1">
    <location>
        <position position="50"/>
    </location>
</feature>
<proteinExistence type="predicted"/>
<comment type="caution">
    <text evidence="1">The sequence shown here is derived from an EMBL/GenBank/DDBJ whole genome shotgun (WGS) entry which is preliminary data.</text>
</comment>
<dbReference type="Proteomes" id="UP001142489">
    <property type="component" value="Unassembled WGS sequence"/>
</dbReference>
<organism evidence="1 2">
    <name type="scientific">Phrynocephalus forsythii</name>
    <dbReference type="NCBI Taxonomy" id="171643"/>
    <lineage>
        <taxon>Eukaryota</taxon>
        <taxon>Metazoa</taxon>
        <taxon>Chordata</taxon>
        <taxon>Craniata</taxon>
        <taxon>Vertebrata</taxon>
        <taxon>Euteleostomi</taxon>
        <taxon>Lepidosauria</taxon>
        <taxon>Squamata</taxon>
        <taxon>Bifurcata</taxon>
        <taxon>Unidentata</taxon>
        <taxon>Episquamata</taxon>
        <taxon>Toxicofera</taxon>
        <taxon>Iguania</taxon>
        <taxon>Acrodonta</taxon>
        <taxon>Agamidae</taxon>
        <taxon>Agaminae</taxon>
        <taxon>Phrynocephalus</taxon>
    </lineage>
</organism>
<accession>A0A9Q1B4V1</accession>
<gene>
    <name evidence="1" type="ORF">JRQ81_013551</name>
</gene>
<dbReference type="EMBL" id="JAPFRF010000004">
    <property type="protein sequence ID" value="KAJ7335610.1"/>
    <property type="molecule type" value="Genomic_DNA"/>
</dbReference>
<dbReference type="AlphaFoldDB" id="A0A9Q1B4V1"/>
<evidence type="ECO:0000313" key="1">
    <source>
        <dbReference type="EMBL" id="KAJ7335610.1"/>
    </source>
</evidence>
<name>A0A9Q1B4V1_9SAUR</name>
<evidence type="ECO:0000313" key="2">
    <source>
        <dbReference type="Proteomes" id="UP001142489"/>
    </source>
</evidence>
<protein>
    <submittedName>
        <fullName evidence="1">Uncharacterized protein</fullName>
    </submittedName>
</protein>
<reference evidence="1" key="1">
    <citation type="journal article" date="2023" name="DNA Res.">
        <title>Chromosome-level genome assembly of Phrynocephalus forsythii using third-generation DNA sequencing and Hi-C analysis.</title>
        <authorList>
            <person name="Qi Y."/>
            <person name="Zhao W."/>
            <person name="Zhao Y."/>
            <person name="Niu C."/>
            <person name="Cao S."/>
            <person name="Zhang Y."/>
        </authorList>
    </citation>
    <scope>NUCLEOTIDE SEQUENCE</scope>
    <source>
        <tissue evidence="1">Muscle</tissue>
    </source>
</reference>